<accession>A0ABQ3W440</accession>
<dbReference type="RefSeq" id="WP_203630898.1">
    <property type="nucleotide sequence ID" value="NZ_BNJR01000017.1"/>
</dbReference>
<dbReference type="InterPro" id="IPR014710">
    <property type="entry name" value="RmlC-like_jellyroll"/>
</dbReference>
<dbReference type="PANTHER" id="PTHR43280:SF28">
    <property type="entry name" value="HTH-TYPE TRANSCRIPTIONAL ACTIVATOR RHAS"/>
    <property type="match status" value="1"/>
</dbReference>
<dbReference type="InterPro" id="IPR009057">
    <property type="entry name" value="Homeodomain-like_sf"/>
</dbReference>
<feature type="domain" description="HTH araC/xylS-type" evidence="4">
    <location>
        <begin position="187"/>
        <end position="288"/>
    </location>
</feature>
<dbReference type="SUPFAM" id="SSF51215">
    <property type="entry name" value="Regulatory protein AraC"/>
    <property type="match status" value="1"/>
</dbReference>
<name>A0ABQ3W440_9LACO</name>
<dbReference type="PROSITE" id="PS01124">
    <property type="entry name" value="HTH_ARAC_FAMILY_2"/>
    <property type="match status" value="1"/>
</dbReference>
<dbReference type="InterPro" id="IPR037923">
    <property type="entry name" value="HTH-like"/>
</dbReference>
<comment type="caution">
    <text evidence="5">The sequence shown here is derived from an EMBL/GenBank/DDBJ whole genome shotgun (WGS) entry which is preliminary data.</text>
</comment>
<reference evidence="5 6" key="1">
    <citation type="journal article" date="2021" name="Int. J. Syst. Evol. Microbiol.">
        <title>Lentilactobacillus fungorum sp. nov., isolated from spent mushroom substrates.</title>
        <authorList>
            <person name="Tohno M."/>
            <person name="Tanizawa Y."/>
            <person name="Kojima Y."/>
            <person name="Sakamoto M."/>
            <person name="Ohkuma M."/>
            <person name="Kobayashi H."/>
        </authorList>
    </citation>
    <scope>NUCLEOTIDE SEQUENCE [LARGE SCALE GENOMIC DNA]</scope>
    <source>
        <strain evidence="5 6">YK48G</strain>
    </source>
</reference>
<dbReference type="SUPFAM" id="SSF46689">
    <property type="entry name" value="Homeodomain-like"/>
    <property type="match status" value="1"/>
</dbReference>
<dbReference type="InterPro" id="IPR018062">
    <property type="entry name" value="HTH_AraC-typ_CS"/>
</dbReference>
<dbReference type="PROSITE" id="PS00041">
    <property type="entry name" value="HTH_ARAC_FAMILY_1"/>
    <property type="match status" value="1"/>
</dbReference>
<keyword evidence="1" id="KW-0805">Transcription regulation</keyword>
<evidence type="ECO:0000313" key="5">
    <source>
        <dbReference type="EMBL" id="GHP14936.1"/>
    </source>
</evidence>
<dbReference type="InterPro" id="IPR018060">
    <property type="entry name" value="HTH_AraC"/>
</dbReference>
<evidence type="ECO:0000259" key="4">
    <source>
        <dbReference type="PROSITE" id="PS01124"/>
    </source>
</evidence>
<dbReference type="Pfam" id="PF12833">
    <property type="entry name" value="HTH_18"/>
    <property type="match status" value="1"/>
</dbReference>
<keyword evidence="2" id="KW-0238">DNA-binding</keyword>
<dbReference type="Gene3D" id="2.60.120.10">
    <property type="entry name" value="Jelly Rolls"/>
    <property type="match status" value="1"/>
</dbReference>
<dbReference type="Pfam" id="PF02311">
    <property type="entry name" value="AraC_binding"/>
    <property type="match status" value="1"/>
</dbReference>
<evidence type="ECO:0000256" key="3">
    <source>
        <dbReference type="ARBA" id="ARBA00023163"/>
    </source>
</evidence>
<dbReference type="PANTHER" id="PTHR43280">
    <property type="entry name" value="ARAC-FAMILY TRANSCRIPTIONAL REGULATOR"/>
    <property type="match status" value="1"/>
</dbReference>
<sequence>MDFLKNAKRLPVIDWNLTFFGAHEQRVPDNWAVPTEKHYAFECVYVIHGTENIQIQHHHYQLYAGDFFLIPPEFVHNMSAGKDLTYFCFHFDIDDPQLKVQLIRGLTYYHPSSSPLCKSLKKHLTGLDDLIRIGNFDFNTKMVIQIELSKILQIFYNATVKSRNRNSSTSVEYSRMIADYLKNALTNQILSYIKNGYLIDETNGLVEKAINQVGISDGYGFRVFKQTYGISPREYLSKLKVNESKKLLIKPQYSISDISTALGYTDLANFSRQFKRWTNQSPRNWRNQHESD</sequence>
<evidence type="ECO:0000256" key="1">
    <source>
        <dbReference type="ARBA" id="ARBA00023015"/>
    </source>
</evidence>
<gene>
    <name evidence="5" type="ORF">YK48G_23610</name>
</gene>
<dbReference type="EMBL" id="BNJR01000017">
    <property type="protein sequence ID" value="GHP14936.1"/>
    <property type="molecule type" value="Genomic_DNA"/>
</dbReference>
<dbReference type="Proteomes" id="UP000604765">
    <property type="component" value="Unassembled WGS sequence"/>
</dbReference>
<organism evidence="5 6">
    <name type="scientific">Lentilactobacillus fungorum</name>
    <dbReference type="NCBI Taxonomy" id="2201250"/>
    <lineage>
        <taxon>Bacteria</taxon>
        <taxon>Bacillati</taxon>
        <taxon>Bacillota</taxon>
        <taxon>Bacilli</taxon>
        <taxon>Lactobacillales</taxon>
        <taxon>Lactobacillaceae</taxon>
        <taxon>Lentilactobacillus</taxon>
    </lineage>
</organism>
<evidence type="ECO:0000256" key="2">
    <source>
        <dbReference type="ARBA" id="ARBA00023125"/>
    </source>
</evidence>
<proteinExistence type="predicted"/>
<dbReference type="SMART" id="SM00342">
    <property type="entry name" value="HTH_ARAC"/>
    <property type="match status" value="1"/>
</dbReference>
<dbReference type="Gene3D" id="1.10.10.60">
    <property type="entry name" value="Homeodomain-like"/>
    <property type="match status" value="2"/>
</dbReference>
<keyword evidence="6" id="KW-1185">Reference proteome</keyword>
<protein>
    <submittedName>
        <fullName evidence="5">AraC family transcriptional regulator</fullName>
    </submittedName>
</protein>
<dbReference type="InterPro" id="IPR003313">
    <property type="entry name" value="AraC-bd"/>
</dbReference>
<keyword evidence="3" id="KW-0804">Transcription</keyword>
<evidence type="ECO:0000313" key="6">
    <source>
        <dbReference type="Proteomes" id="UP000604765"/>
    </source>
</evidence>